<dbReference type="OrthoDB" id="1939467at2759"/>
<dbReference type="EMBL" id="JAKOGI010002392">
    <property type="protein sequence ID" value="KAJ8422094.1"/>
    <property type="molecule type" value="Genomic_DNA"/>
</dbReference>
<protein>
    <submittedName>
        <fullName evidence="2">Uncharacterized protein</fullName>
    </submittedName>
</protein>
<keyword evidence="3" id="KW-1185">Reference proteome</keyword>
<accession>A0A9Q1GMV7</accession>
<reference evidence="2" key="1">
    <citation type="submission" date="2022-04" db="EMBL/GenBank/DDBJ databases">
        <title>Carnegiea gigantea Genome sequencing and assembly v2.</title>
        <authorList>
            <person name="Copetti D."/>
            <person name="Sanderson M.J."/>
            <person name="Burquez A."/>
            <person name="Wojciechowski M.F."/>
        </authorList>
    </citation>
    <scope>NUCLEOTIDE SEQUENCE</scope>
    <source>
        <strain evidence="2">SGP5-SGP5p</strain>
        <tissue evidence="2">Aerial part</tissue>
    </source>
</reference>
<evidence type="ECO:0000256" key="1">
    <source>
        <dbReference type="SAM" id="MobiDB-lite"/>
    </source>
</evidence>
<dbReference type="AlphaFoldDB" id="A0A9Q1GMV7"/>
<sequence length="400" mass="44648">MVMFYLCYAPFVAKHGFYVEDLIVRRHTGRKVIVGMLVEKGEKLRRPTGGRKERGRVSAEVACVDVEREVLLMEQRTCSKRRQYIVDEGKDVDTSSGSDYMGEGSTGGGSSGDSVSLESELEFAEDMGGGSETEGDGTSIRHGKRVSNIPKLEVLWKYFEEANLMDSFGSDFKGGVDGGGDDSPNVSLVSKMDLDSVSDVEAYKGSMSKKVVSGQLKRGRRKATGDGVVFGDHPLKGEKCGGVTIREKCTIERVVSLNEAMSDVQKEAVMGTVLRPILKYRSFAMEHNLALTLVKCWVPRSKAFRLVDRLVPISVFDVALLAGLPVTGERLNFDDDKVMTEFRDIVKQRVHEEEQEELRRRKVYLYEKNAQEEQLELWLKLYTWLVLSGLLLPRAMYGAA</sequence>
<comment type="caution">
    <text evidence="2">The sequence shown here is derived from an EMBL/GenBank/DDBJ whole genome shotgun (WGS) entry which is preliminary data.</text>
</comment>
<dbReference type="Proteomes" id="UP001153076">
    <property type="component" value="Unassembled WGS sequence"/>
</dbReference>
<organism evidence="2 3">
    <name type="scientific">Carnegiea gigantea</name>
    <dbReference type="NCBI Taxonomy" id="171969"/>
    <lineage>
        <taxon>Eukaryota</taxon>
        <taxon>Viridiplantae</taxon>
        <taxon>Streptophyta</taxon>
        <taxon>Embryophyta</taxon>
        <taxon>Tracheophyta</taxon>
        <taxon>Spermatophyta</taxon>
        <taxon>Magnoliopsida</taxon>
        <taxon>eudicotyledons</taxon>
        <taxon>Gunneridae</taxon>
        <taxon>Pentapetalae</taxon>
        <taxon>Caryophyllales</taxon>
        <taxon>Cactineae</taxon>
        <taxon>Cactaceae</taxon>
        <taxon>Cactoideae</taxon>
        <taxon>Echinocereeae</taxon>
        <taxon>Carnegiea</taxon>
    </lineage>
</organism>
<feature type="region of interest" description="Disordered" evidence="1">
    <location>
        <begin position="90"/>
        <end position="142"/>
    </location>
</feature>
<gene>
    <name evidence="2" type="ORF">Cgig2_000596</name>
</gene>
<evidence type="ECO:0000313" key="2">
    <source>
        <dbReference type="EMBL" id="KAJ8422094.1"/>
    </source>
</evidence>
<proteinExistence type="predicted"/>
<evidence type="ECO:0000313" key="3">
    <source>
        <dbReference type="Proteomes" id="UP001153076"/>
    </source>
</evidence>
<name>A0A9Q1GMV7_9CARY</name>